<proteinExistence type="predicted"/>
<name>A0ACC2F4E9_DALPE</name>
<organism evidence="1 2">
    <name type="scientific">Dallia pectoralis</name>
    <name type="common">Alaska blackfish</name>
    <dbReference type="NCBI Taxonomy" id="75939"/>
    <lineage>
        <taxon>Eukaryota</taxon>
        <taxon>Metazoa</taxon>
        <taxon>Chordata</taxon>
        <taxon>Craniata</taxon>
        <taxon>Vertebrata</taxon>
        <taxon>Euteleostomi</taxon>
        <taxon>Actinopterygii</taxon>
        <taxon>Neopterygii</taxon>
        <taxon>Teleostei</taxon>
        <taxon>Protacanthopterygii</taxon>
        <taxon>Esociformes</taxon>
        <taxon>Umbridae</taxon>
        <taxon>Dallia</taxon>
    </lineage>
</organism>
<evidence type="ECO:0000313" key="1">
    <source>
        <dbReference type="EMBL" id="KAJ7986248.1"/>
    </source>
</evidence>
<reference evidence="1" key="1">
    <citation type="submission" date="2021-05" db="EMBL/GenBank/DDBJ databases">
        <authorList>
            <person name="Pan Q."/>
            <person name="Jouanno E."/>
            <person name="Zahm M."/>
            <person name="Klopp C."/>
            <person name="Cabau C."/>
            <person name="Louis A."/>
            <person name="Berthelot C."/>
            <person name="Parey E."/>
            <person name="Roest Crollius H."/>
            <person name="Montfort J."/>
            <person name="Robinson-Rechavi M."/>
            <person name="Bouchez O."/>
            <person name="Lampietro C."/>
            <person name="Lopez Roques C."/>
            <person name="Donnadieu C."/>
            <person name="Postlethwait J."/>
            <person name="Bobe J."/>
            <person name="Dillon D."/>
            <person name="Chandos A."/>
            <person name="von Hippel F."/>
            <person name="Guiguen Y."/>
        </authorList>
    </citation>
    <scope>NUCLEOTIDE SEQUENCE</scope>
    <source>
        <strain evidence="1">YG-Jan2019</strain>
    </source>
</reference>
<protein>
    <submittedName>
        <fullName evidence="1">Uncharacterized protein</fullName>
    </submittedName>
</protein>
<gene>
    <name evidence="1" type="ORF">DPEC_G00337980</name>
</gene>
<dbReference type="EMBL" id="CM055761">
    <property type="protein sequence ID" value="KAJ7986248.1"/>
    <property type="molecule type" value="Genomic_DNA"/>
</dbReference>
<sequence length="993" mass="112097">MIFFKMSKKKKEKRKSSSDDSYKQSSQKHKGSIKHSPAERKQLGSYFTEDKTERQRNKEEGGSHVTPGNSTAGYSQKQDRKFKKAFYRLGKEKTSQGSEGKSTCPDSSGKSENIADGKTADKGFSKPVSSQDTRKNNLQSAGKTPEIHGSSWRFSPQMSPSTSLSRSSTSPQNPWSLNTQSKEQRRMQLKKRRPEEKPHTQKDNSFEPSLSHEPQMSLRLSKKLRKKMRNLECMRSEAKVLKTQKEQTATKPPWFSLDNPSKQPYTSPKNSTSEKNSYKSKHRPTTQKREYPELPKASRGAGGPPSKPKQHFTFKIPKKTKLWLPPANNTVFGDDQDDCNPISPSAQVVPAGSRVSRQPGSASKYSDSKNIRSAAPNRTLPARSDTVPDPTKGSKKDSQAPVQPSSAKVKTFSCDRPTSTKNYNDLYDNDQEMQLMEELHLARSEKRLELNVVKSYGELTCMDIDLPEEGATLSKTEDPIIVMDTNIFLSHLNFVKTMRSRGLGGPLGLPTVLVPWVVLQELDSLKNGKRLSSSVAHLATPAVYYIYTSLKTQEPRLWGQSMQQASLSSHGLNAENNDDRVLQCCLQYQSLYPERAVILCTNDRNLCSKAILSGVRALSKTDLVDEVERLKTTGGNNLTPIQSPMPTPTCHYQNPVTFHGEQQNDAGKERGREEDRRKTTEQARELSRSVSLMEDCLKDVLSQVLEVEMKAVYEDLWTEIVYLKPPWTLDDLLQCFKKHWIAVFGTIFQRNKQQVVDQLYNFFSGTSIEYCSMIHALSEARKLLQAFGCRSDYGGRVPLALSSLKALRQRLQIQPVEPLEVTHTSDSDTLMAEEEEEKQTTPPMVSHQEMWVLLENVWRNIWEHSSSVFADLRFDEGTLESRQPIAGSPPSQDALCKLHKISSAIRELHQAFTRVLSTDRSLHDAQALLFFIHSSKMAAVEPRFTAKDLLDCLSQNQYKQMLCVGVNQLADLNVRLDRCAEVTSRQVAYSPWP</sequence>
<comment type="caution">
    <text evidence="1">The sequence shown here is derived from an EMBL/GenBank/DDBJ whole genome shotgun (WGS) entry which is preliminary data.</text>
</comment>
<evidence type="ECO:0000313" key="2">
    <source>
        <dbReference type="Proteomes" id="UP001157502"/>
    </source>
</evidence>
<accession>A0ACC2F4E9</accession>
<dbReference type="Proteomes" id="UP001157502">
    <property type="component" value="Chromosome 34"/>
</dbReference>
<keyword evidence="2" id="KW-1185">Reference proteome</keyword>